<dbReference type="CDD" id="cd00082">
    <property type="entry name" value="HisKA"/>
    <property type="match status" value="1"/>
</dbReference>
<sequence length="1033" mass="116312">MKNKALFGMLGFILLLLIGANVASQLKWDDQPEARNGVLDLSKWDGFGQKVIKLKGEWDFYPKQLWGSMAEAKTGPLSEQAHVPGNWSNMLLDMYDSQAFGYGTFHLRIQFGEHQPELQAFQVPLIRSAHRLLIDGEEIGASGALDDGLKRYKGKIKPYIAYTQIRTDSIDIFVQVANFDHATSGGIIQAIRMGPPDLIVQEQQQFAAFEFGTIAFFIVFGLYFGVLHLQDRGSGWIYLSFFFLCTALLNSVQGTRWLLAIWPEMPYRMTVTVYWLCSISILVGMFMYLAVRQEQHVNRLFKRGLLVISSAMAACILVMPTAISTRLLPLWLMVSFIVHTYILLVVLRNLRSGDEQNRYEFWSFLLFSAQALLNSLVLFGFGELTLWYFVQMIGFSIAISYLFLHQFFQAYRKNEALTLELHRVNRFKSEFMTGISEQMITPLNAMIGVAEARLHADESLSAEQIHDLRLITSVGWTMRRLVDDMMDFARLLEAGIALTVRPIHLPSVVGEVMERTRYLVFSDSITLMNTIPQGLPPIVADEQRLQQILTGLIQSALRLTIEGTITTKASLVSNRMELEIIMQGTGITDDTAATLVKMLHLEDEASRPLPYDEHLGLFLVHALVKLHQGRISVASGLAQEVVIGLSLPIAIEILAGASAGSFPEFQGKSVDLSSQAQGLVNQPFRSRKLNQSQETERAEILIVSDDSLNINVLVKLLAMDQYRVTVVKKGREALKRLHHMRDTDLVIVERILQDMSGLDVCRNIREHFTSFELPILLMTSAGYSDHAIAASQAGANDFLVKPVEWSELRVRILTLVQLKLSVGARIQMELAFLQAQIKPHFLFNTLNSIAALSKKQPEKMTDLLTEFGHYLRESFRFDSSEPLVPFERELKLVKSYLHIEKVRFEDWLTFDIQVMTELSFWIPPLTIQPLVENAVRHGIMRRADGGHLEICVWQEGGDILITVKDNGVGMPAELPPHAEAAPLAGGIGLANIDRRMKQLFGYGLTISSRPGEGTEILIRLPMEKVGIHESYTG</sequence>
<dbReference type="Gene3D" id="3.30.565.10">
    <property type="entry name" value="Histidine kinase-like ATPase, C-terminal domain"/>
    <property type="match status" value="2"/>
</dbReference>
<dbReference type="GO" id="GO:0016020">
    <property type="term" value="C:membrane"/>
    <property type="evidence" value="ECO:0007669"/>
    <property type="project" value="InterPro"/>
</dbReference>
<comment type="catalytic activity">
    <reaction evidence="1">
        <text>ATP + protein L-histidine = ADP + protein N-phospho-L-histidine.</text>
        <dbReference type="EC" id="2.7.13.3"/>
    </reaction>
</comment>
<dbReference type="Pfam" id="PF06580">
    <property type="entry name" value="His_kinase"/>
    <property type="match status" value="1"/>
</dbReference>
<feature type="transmembrane region" description="Helical" evidence="10">
    <location>
        <begin position="236"/>
        <end position="253"/>
    </location>
</feature>
<dbReference type="InterPro" id="IPR003661">
    <property type="entry name" value="HisK_dim/P_dom"/>
</dbReference>
<reference evidence="13" key="1">
    <citation type="submission" date="2016-08" db="EMBL/GenBank/DDBJ databases">
        <title>Complete Genome Seqeunce of Paenibacillus sp. BIHB 4019 from tea rhizoplane.</title>
        <authorList>
            <person name="Thakur R."/>
            <person name="Swarnkar M.K."/>
            <person name="Gulati A."/>
        </authorList>
    </citation>
    <scope>NUCLEOTIDE SEQUENCE [LARGE SCALE GENOMIC DNA]</scope>
    <source>
        <strain evidence="13">BIHB4019</strain>
    </source>
</reference>
<keyword evidence="3" id="KW-0597">Phosphoprotein</keyword>
<evidence type="ECO:0000256" key="8">
    <source>
        <dbReference type="ARBA" id="ARBA00023012"/>
    </source>
</evidence>
<comment type="caution">
    <text evidence="9">Lacks conserved residue(s) required for the propagation of feature annotation.</text>
</comment>
<keyword evidence="10" id="KW-1133">Transmembrane helix</keyword>
<dbReference type="SMART" id="SM00388">
    <property type="entry name" value="HisKA"/>
    <property type="match status" value="1"/>
</dbReference>
<dbReference type="EMBL" id="CP016808">
    <property type="protein sequence ID" value="ANY69459.1"/>
    <property type="molecule type" value="Genomic_DNA"/>
</dbReference>
<dbReference type="SUPFAM" id="SSF55874">
    <property type="entry name" value="ATPase domain of HSP90 chaperone/DNA topoisomerase II/histidine kinase"/>
    <property type="match status" value="2"/>
</dbReference>
<evidence type="ECO:0000256" key="10">
    <source>
        <dbReference type="SAM" id="Phobius"/>
    </source>
</evidence>
<dbReference type="GO" id="GO:0000155">
    <property type="term" value="F:phosphorelay sensor kinase activity"/>
    <property type="evidence" value="ECO:0007669"/>
    <property type="project" value="InterPro"/>
</dbReference>
<evidence type="ECO:0000256" key="1">
    <source>
        <dbReference type="ARBA" id="ARBA00000085"/>
    </source>
</evidence>
<feature type="transmembrane region" description="Helical" evidence="10">
    <location>
        <begin position="359"/>
        <end position="380"/>
    </location>
</feature>
<evidence type="ECO:0000256" key="7">
    <source>
        <dbReference type="ARBA" id="ARBA00022840"/>
    </source>
</evidence>
<dbReference type="CDD" id="cd00156">
    <property type="entry name" value="REC"/>
    <property type="match status" value="1"/>
</dbReference>
<evidence type="ECO:0000259" key="11">
    <source>
        <dbReference type="PROSITE" id="PS50109"/>
    </source>
</evidence>
<dbReference type="InterPro" id="IPR036097">
    <property type="entry name" value="HisK_dim/P_sf"/>
</dbReference>
<keyword evidence="7" id="KW-0067">ATP-binding</keyword>
<dbReference type="InterPro" id="IPR005467">
    <property type="entry name" value="His_kinase_dom"/>
</dbReference>
<keyword evidence="4" id="KW-0808">Transferase</keyword>
<proteinExistence type="predicted"/>
<feature type="domain" description="Response regulatory" evidence="12">
    <location>
        <begin position="699"/>
        <end position="816"/>
    </location>
</feature>
<dbReference type="InterPro" id="IPR003594">
    <property type="entry name" value="HATPase_dom"/>
</dbReference>
<evidence type="ECO:0000256" key="4">
    <source>
        <dbReference type="ARBA" id="ARBA00022679"/>
    </source>
</evidence>
<dbReference type="InterPro" id="IPR050640">
    <property type="entry name" value="Bact_2-comp_sensor_kinase"/>
</dbReference>
<gene>
    <name evidence="13" type="ORF">BBD42_25465</name>
</gene>
<keyword evidence="6" id="KW-0418">Kinase</keyword>
<evidence type="ECO:0000256" key="3">
    <source>
        <dbReference type="ARBA" id="ARBA00022553"/>
    </source>
</evidence>
<evidence type="ECO:0000256" key="9">
    <source>
        <dbReference type="PROSITE-ProRule" id="PRU00169"/>
    </source>
</evidence>
<dbReference type="AlphaFoldDB" id="A0A1B2DP14"/>
<name>A0A1B2DP14_9BACL</name>
<dbReference type="Gene3D" id="3.40.50.2300">
    <property type="match status" value="1"/>
</dbReference>
<dbReference type="PRINTS" id="PR00344">
    <property type="entry name" value="BCTRLSENSOR"/>
</dbReference>
<dbReference type="InterPro" id="IPR004358">
    <property type="entry name" value="Sig_transdc_His_kin-like_C"/>
</dbReference>
<dbReference type="SMART" id="SM00448">
    <property type="entry name" value="REC"/>
    <property type="match status" value="1"/>
</dbReference>
<evidence type="ECO:0000313" key="13">
    <source>
        <dbReference type="EMBL" id="ANY69459.1"/>
    </source>
</evidence>
<feature type="transmembrane region" description="Helical" evidence="10">
    <location>
        <begin position="386"/>
        <end position="404"/>
    </location>
</feature>
<dbReference type="InterPro" id="IPR001789">
    <property type="entry name" value="Sig_transdc_resp-reg_receiver"/>
</dbReference>
<feature type="transmembrane region" description="Helical" evidence="10">
    <location>
        <begin position="206"/>
        <end position="229"/>
    </location>
</feature>
<dbReference type="EC" id="2.7.13.3" evidence="2"/>
<evidence type="ECO:0000259" key="12">
    <source>
        <dbReference type="PROSITE" id="PS50110"/>
    </source>
</evidence>
<dbReference type="InterPro" id="IPR011006">
    <property type="entry name" value="CheY-like_superfamily"/>
</dbReference>
<keyword evidence="10" id="KW-0472">Membrane</keyword>
<dbReference type="PANTHER" id="PTHR34220:SF7">
    <property type="entry name" value="SENSOR HISTIDINE KINASE YPDA"/>
    <property type="match status" value="1"/>
</dbReference>
<dbReference type="PROSITE" id="PS50109">
    <property type="entry name" value="HIS_KIN"/>
    <property type="match status" value="2"/>
</dbReference>
<keyword evidence="5" id="KW-0547">Nucleotide-binding</keyword>
<dbReference type="Pfam" id="PF00512">
    <property type="entry name" value="HisKA"/>
    <property type="match status" value="1"/>
</dbReference>
<feature type="transmembrane region" description="Helical" evidence="10">
    <location>
        <begin position="303"/>
        <end position="323"/>
    </location>
</feature>
<dbReference type="SMART" id="SM00387">
    <property type="entry name" value="HATPase_c"/>
    <property type="match status" value="2"/>
</dbReference>
<keyword evidence="8" id="KW-0902">Two-component regulatory system</keyword>
<dbReference type="RefSeq" id="WP_099520491.1">
    <property type="nucleotide sequence ID" value="NZ_CP016808.1"/>
</dbReference>
<feature type="transmembrane region" description="Helical" evidence="10">
    <location>
        <begin position="329"/>
        <end position="347"/>
    </location>
</feature>
<evidence type="ECO:0000256" key="5">
    <source>
        <dbReference type="ARBA" id="ARBA00022741"/>
    </source>
</evidence>
<protein>
    <recommendedName>
        <fullName evidence="2">histidine kinase</fullName>
        <ecNumber evidence="2">2.7.13.3</ecNumber>
    </recommendedName>
</protein>
<dbReference type="Gene3D" id="1.10.287.130">
    <property type="match status" value="1"/>
</dbReference>
<dbReference type="SUPFAM" id="SSF47384">
    <property type="entry name" value="Homodimeric domain of signal transducing histidine kinase"/>
    <property type="match status" value="1"/>
</dbReference>
<accession>A0A1B2DP14</accession>
<dbReference type="Pfam" id="PF00072">
    <property type="entry name" value="Response_reg"/>
    <property type="match status" value="1"/>
</dbReference>
<evidence type="ECO:0000256" key="6">
    <source>
        <dbReference type="ARBA" id="ARBA00022777"/>
    </source>
</evidence>
<feature type="domain" description="Histidine kinase" evidence="11">
    <location>
        <begin position="927"/>
        <end position="1024"/>
    </location>
</feature>
<feature type="domain" description="Histidine kinase" evidence="11">
    <location>
        <begin position="434"/>
        <end position="651"/>
    </location>
</feature>
<keyword evidence="10" id="KW-0812">Transmembrane</keyword>
<dbReference type="PROSITE" id="PS50110">
    <property type="entry name" value="RESPONSE_REGULATORY"/>
    <property type="match status" value="1"/>
</dbReference>
<dbReference type="SUPFAM" id="SSF52172">
    <property type="entry name" value="CheY-like"/>
    <property type="match status" value="1"/>
</dbReference>
<dbReference type="GO" id="GO:0005524">
    <property type="term" value="F:ATP binding"/>
    <property type="evidence" value="ECO:0007669"/>
    <property type="project" value="UniProtKB-KW"/>
</dbReference>
<dbReference type="InterPro" id="IPR010559">
    <property type="entry name" value="Sig_transdc_His_kin_internal"/>
</dbReference>
<feature type="transmembrane region" description="Helical" evidence="10">
    <location>
        <begin position="273"/>
        <end position="291"/>
    </location>
</feature>
<evidence type="ECO:0000256" key="2">
    <source>
        <dbReference type="ARBA" id="ARBA00012438"/>
    </source>
</evidence>
<dbReference type="Pfam" id="PF02518">
    <property type="entry name" value="HATPase_c"/>
    <property type="match status" value="2"/>
</dbReference>
<organism evidence="13">
    <name type="scientific">Paenibacillus sp. BIHB 4019</name>
    <dbReference type="NCBI Taxonomy" id="1870819"/>
    <lineage>
        <taxon>Bacteria</taxon>
        <taxon>Bacillati</taxon>
        <taxon>Bacillota</taxon>
        <taxon>Bacilli</taxon>
        <taxon>Bacillales</taxon>
        <taxon>Paenibacillaceae</taxon>
        <taxon>Paenibacillus</taxon>
    </lineage>
</organism>
<dbReference type="InterPro" id="IPR036890">
    <property type="entry name" value="HATPase_C_sf"/>
</dbReference>
<dbReference type="PANTHER" id="PTHR34220">
    <property type="entry name" value="SENSOR HISTIDINE KINASE YPDA"/>
    <property type="match status" value="1"/>
</dbReference>